<keyword evidence="1" id="KW-0929">Antimicrobial</keyword>
<dbReference type="PANTHER" id="PTHR33734:SF22">
    <property type="entry name" value="MEMBRANE-BOUND LYTIC MUREIN TRANSGLYCOSYLASE D"/>
    <property type="match status" value="1"/>
</dbReference>
<dbReference type="Pfam" id="PF01476">
    <property type="entry name" value="LysM"/>
    <property type="match status" value="5"/>
</dbReference>
<feature type="domain" description="LysM" evidence="5">
    <location>
        <begin position="435"/>
        <end position="478"/>
    </location>
</feature>
<evidence type="ECO:0000256" key="4">
    <source>
        <dbReference type="SAM" id="MobiDB-lite"/>
    </source>
</evidence>
<feature type="domain" description="LysM" evidence="5">
    <location>
        <begin position="299"/>
        <end position="342"/>
    </location>
</feature>
<dbReference type="InterPro" id="IPR002901">
    <property type="entry name" value="MGlyc_endo_b_GlcNAc-like_dom"/>
</dbReference>
<dbReference type="GO" id="GO:0042742">
    <property type="term" value="P:defense response to bacterium"/>
    <property type="evidence" value="ECO:0007669"/>
    <property type="project" value="UniProtKB-KW"/>
</dbReference>
<evidence type="ECO:0000256" key="1">
    <source>
        <dbReference type="ARBA" id="ARBA00022529"/>
    </source>
</evidence>
<feature type="region of interest" description="Disordered" evidence="4">
    <location>
        <begin position="345"/>
        <end position="366"/>
    </location>
</feature>
<dbReference type="HOGENOM" id="CLU_013771_6_1_9"/>
<feature type="domain" description="LysM" evidence="5">
    <location>
        <begin position="367"/>
        <end position="410"/>
    </location>
</feature>
<dbReference type="GO" id="GO:0031640">
    <property type="term" value="P:killing of cells of another organism"/>
    <property type="evidence" value="ECO:0007669"/>
    <property type="project" value="UniProtKB-KW"/>
</dbReference>
<dbReference type="PANTHER" id="PTHR33734">
    <property type="entry name" value="LYSM DOMAIN-CONTAINING GPI-ANCHORED PROTEIN 2"/>
    <property type="match status" value="1"/>
</dbReference>
<organism evidence="6 7">
    <name type="scientific">Listeria grayi DSM 20601</name>
    <dbReference type="NCBI Taxonomy" id="525367"/>
    <lineage>
        <taxon>Bacteria</taxon>
        <taxon>Bacillati</taxon>
        <taxon>Bacillota</taxon>
        <taxon>Bacilli</taxon>
        <taxon>Bacillales</taxon>
        <taxon>Listeriaceae</taxon>
        <taxon>Listeria</taxon>
    </lineage>
</organism>
<dbReference type="GO" id="GO:0008932">
    <property type="term" value="F:lytic endotransglycosylase activity"/>
    <property type="evidence" value="ECO:0007669"/>
    <property type="project" value="TreeGrafter"/>
</dbReference>
<sequence>MRSDFLLKPRKVRIAEKLLAEKGLKKKKMTKTSIALAGISAVAASISAPSLIASTNVDAAVTDQTIYSFIDSIAPAAKDIAAKNDLYASVMIGQAILESGYGTSTLSKAPNYNLFGIKGAYNGQSVTVKTQEDDGNGNMSTISANFRKYPSVAASLQDYANILHNGTSWAPLYYQGTWKSVAPTYADATAALTGTYATDTKYNIKVNSIIEQYGLTAYDTGGSPSRPADVNNNAKTYKVVSGDNLSKIATKYKVTVANLKAWNSLKSDTIYVGQVLKVSAGTVTPAPTPTPPANNTTTTTYTVVSGDNLSKIAAKYKVTVANLKSWNNLKSDTIYVGQKLKVSKATSTPAPKPSAPKPTAPSTSTAKTYTVVSGDNLSKIAKKYKVTVANLKSWNSLKSDTIYVGQKLKVSKVASAPASKPAASKPAAPAASTAKTYTVVSGDNLSKIAKKYKVTVANLKSWNSLKSDTIYVGQKLKVSKATSSTASKASTASSSSSSSAKTYTVKKGDTLWSIAQKNKTTVDKLTKLNKLHSSAIYIGQKLKLK</sequence>
<evidence type="ECO:0000313" key="7">
    <source>
        <dbReference type="Proteomes" id="UP000010119"/>
    </source>
</evidence>
<gene>
    <name evidence="6" type="primary">amiD3</name>
    <name evidence="6" type="ORF">HMPREF0556_10377</name>
</gene>
<evidence type="ECO:0000256" key="3">
    <source>
        <dbReference type="ARBA" id="ARBA00032108"/>
    </source>
</evidence>
<dbReference type="AlphaFoldDB" id="D7UVA2"/>
<dbReference type="CDD" id="cd00118">
    <property type="entry name" value="LysM"/>
    <property type="match status" value="5"/>
</dbReference>
<name>D7UVA2_LISGR</name>
<dbReference type="PROSITE" id="PS51782">
    <property type="entry name" value="LYSM"/>
    <property type="match status" value="5"/>
</dbReference>
<accession>D7UVA2</accession>
<dbReference type="eggNOG" id="COG1705">
    <property type="taxonomic scope" value="Bacteria"/>
</dbReference>
<proteinExistence type="predicted"/>
<dbReference type="Proteomes" id="UP000010119">
    <property type="component" value="Unassembled WGS sequence"/>
</dbReference>
<dbReference type="STRING" id="525367.HMPREF0556_10377"/>
<dbReference type="SMART" id="SM00047">
    <property type="entry name" value="LYZ2"/>
    <property type="match status" value="1"/>
</dbReference>
<dbReference type="Gene3D" id="4.10.80.30">
    <property type="entry name" value="DNA polymerase, domain 6"/>
    <property type="match status" value="1"/>
</dbReference>
<dbReference type="SMART" id="SM00257">
    <property type="entry name" value="LysM"/>
    <property type="match status" value="5"/>
</dbReference>
<dbReference type="Gene3D" id="1.10.530.10">
    <property type="match status" value="1"/>
</dbReference>
<feature type="compositionally biased region" description="Pro residues" evidence="4">
    <location>
        <begin position="350"/>
        <end position="359"/>
    </location>
</feature>
<comment type="caution">
    <text evidence="6">The sequence shown here is derived from an EMBL/GenBank/DDBJ whole genome shotgun (WGS) entry which is preliminary data.</text>
</comment>
<dbReference type="Pfam" id="PF01832">
    <property type="entry name" value="Glucosaminidase"/>
    <property type="match status" value="1"/>
</dbReference>
<keyword evidence="2" id="KW-0081">Bacteriolytic enzyme</keyword>
<keyword evidence="7" id="KW-1185">Reference proteome</keyword>
<evidence type="ECO:0000256" key="2">
    <source>
        <dbReference type="ARBA" id="ARBA00022638"/>
    </source>
</evidence>
<dbReference type="InterPro" id="IPR018392">
    <property type="entry name" value="LysM"/>
</dbReference>
<feature type="domain" description="LysM" evidence="5">
    <location>
        <begin position="501"/>
        <end position="544"/>
    </location>
</feature>
<protein>
    <recommendedName>
        <fullName evidence="3">Peptidoglycan hydrolase</fullName>
    </recommendedName>
</protein>
<dbReference type="EMBL" id="ACCR02000002">
    <property type="protein sequence ID" value="EFI85178.1"/>
    <property type="molecule type" value="Genomic_DNA"/>
</dbReference>
<reference evidence="6" key="1">
    <citation type="submission" date="2010-06" db="EMBL/GenBank/DDBJ databases">
        <authorList>
            <person name="Muzny D."/>
            <person name="Qin X."/>
            <person name="Buhay C."/>
            <person name="Dugan-Rocha S."/>
            <person name="Ding Y."/>
            <person name="Chen G."/>
            <person name="Hawes A."/>
            <person name="Holder M."/>
            <person name="Jhangiani S."/>
            <person name="Johnson A."/>
            <person name="Khan Z."/>
            <person name="Li Z."/>
            <person name="Liu W."/>
            <person name="Liu X."/>
            <person name="Perez L."/>
            <person name="Shen H."/>
            <person name="Wang Q."/>
            <person name="Watt J."/>
            <person name="Xi L."/>
            <person name="Xin Y."/>
            <person name="Zhou J."/>
            <person name="Deng J."/>
            <person name="Jiang H."/>
            <person name="Liu Y."/>
            <person name="Qu J."/>
            <person name="Song X.-Z."/>
            <person name="Zhang L."/>
            <person name="Villasana D."/>
            <person name="Johnson A."/>
            <person name="Liu J."/>
            <person name="Liyanage D."/>
            <person name="Lorensuhewa L."/>
            <person name="Robinson T."/>
            <person name="Song A."/>
            <person name="Song B.-B."/>
            <person name="Dinh H."/>
            <person name="Thornton R."/>
            <person name="Coyle M."/>
            <person name="Francisco L."/>
            <person name="Jackson L."/>
            <person name="Javaid M."/>
            <person name="Korchina V."/>
            <person name="Kovar C."/>
            <person name="Mata R."/>
            <person name="Mathew T."/>
            <person name="Ngo R."/>
            <person name="Nguyen L."/>
            <person name="Nguyen N."/>
            <person name="Okwuonu G."/>
            <person name="Ongeri F."/>
            <person name="Pham C."/>
            <person name="Simmons D."/>
            <person name="Wilczek-Boney K."/>
            <person name="Hale W."/>
            <person name="Jakkamsetti A."/>
            <person name="Pham P."/>
            <person name="Ruth R."/>
            <person name="San Lucas F."/>
            <person name="Warren J."/>
            <person name="Zhang J."/>
            <person name="Zhao Z."/>
            <person name="Zhou C."/>
            <person name="Zhu D."/>
            <person name="Lee S."/>
            <person name="Bess C."/>
            <person name="Blankenburg K."/>
            <person name="Forbes L."/>
            <person name="Fu Q."/>
            <person name="Gubbala S."/>
            <person name="Hirani K."/>
            <person name="Jayaseelan J.C."/>
            <person name="Lara F."/>
            <person name="Munidasa M."/>
            <person name="Palculict T."/>
            <person name="Patil S."/>
            <person name="Pu L.-L."/>
            <person name="Saada N."/>
            <person name="Tang L."/>
            <person name="Weissenberger G."/>
            <person name="Zhu Y."/>
            <person name="Hemphill L."/>
            <person name="Shang Y."/>
            <person name="Youmans B."/>
            <person name="Ayvaz T."/>
            <person name="Ross M."/>
            <person name="Santibanez J."/>
            <person name="Aqrawi P."/>
            <person name="Gross S."/>
            <person name="Joshi V."/>
            <person name="Fowler G."/>
            <person name="Nazareth L."/>
            <person name="Reid J."/>
            <person name="Worley K."/>
            <person name="Petrosino J."/>
            <person name="Highlander S."/>
            <person name="Gibbs R."/>
        </authorList>
    </citation>
    <scope>NUCLEOTIDE SEQUENCE [LARGE SCALE GENOMIC DNA]</scope>
    <source>
        <strain evidence="6">DSM 20601</strain>
    </source>
</reference>
<feature type="domain" description="LysM" evidence="5">
    <location>
        <begin position="235"/>
        <end position="278"/>
    </location>
</feature>
<keyword evidence="6" id="KW-0378">Hydrolase</keyword>
<dbReference type="GO" id="GO:0004040">
    <property type="term" value="F:amidase activity"/>
    <property type="evidence" value="ECO:0007669"/>
    <property type="project" value="InterPro"/>
</dbReference>
<evidence type="ECO:0000259" key="5">
    <source>
        <dbReference type="PROSITE" id="PS51782"/>
    </source>
</evidence>
<dbReference type="SUPFAM" id="SSF54106">
    <property type="entry name" value="LysM domain"/>
    <property type="match status" value="5"/>
</dbReference>
<dbReference type="eggNOG" id="COG1388">
    <property type="taxonomic scope" value="Bacteria"/>
</dbReference>
<evidence type="ECO:0000313" key="6">
    <source>
        <dbReference type="EMBL" id="EFI85178.1"/>
    </source>
</evidence>
<dbReference type="Gene3D" id="3.10.350.10">
    <property type="entry name" value="LysM domain"/>
    <property type="match status" value="5"/>
</dbReference>
<dbReference type="InterPro" id="IPR036779">
    <property type="entry name" value="LysM_dom_sf"/>
</dbReference>